<gene>
    <name evidence="1" type="ORF">CLAFUR5_02340</name>
</gene>
<dbReference type="EMBL" id="CP090164">
    <property type="protein sequence ID" value="UJO13871.1"/>
    <property type="molecule type" value="Genomic_DNA"/>
</dbReference>
<dbReference type="KEGG" id="ffu:CLAFUR5_02340"/>
<protein>
    <submittedName>
        <fullName evidence="1">Uncharacterized protein</fullName>
    </submittedName>
</protein>
<evidence type="ECO:0000313" key="2">
    <source>
        <dbReference type="Proteomes" id="UP000756132"/>
    </source>
</evidence>
<name>A0A9Q8LAN7_PASFU</name>
<keyword evidence="2" id="KW-1185">Reference proteome</keyword>
<organism evidence="1 2">
    <name type="scientific">Passalora fulva</name>
    <name type="common">Tomato leaf mold</name>
    <name type="synonym">Cladosporium fulvum</name>
    <dbReference type="NCBI Taxonomy" id="5499"/>
    <lineage>
        <taxon>Eukaryota</taxon>
        <taxon>Fungi</taxon>
        <taxon>Dikarya</taxon>
        <taxon>Ascomycota</taxon>
        <taxon>Pezizomycotina</taxon>
        <taxon>Dothideomycetes</taxon>
        <taxon>Dothideomycetidae</taxon>
        <taxon>Mycosphaerellales</taxon>
        <taxon>Mycosphaerellaceae</taxon>
        <taxon>Fulvia</taxon>
    </lineage>
</organism>
<dbReference type="AlphaFoldDB" id="A0A9Q8LAN7"/>
<dbReference type="GeneID" id="71982218"/>
<reference evidence="1" key="2">
    <citation type="journal article" date="2022" name="Microb. Genom.">
        <title>A chromosome-scale genome assembly of the tomato pathogen Cladosporium fulvum reveals a compartmentalized genome architecture and the presence of a dispensable chromosome.</title>
        <authorList>
            <person name="Zaccaron A.Z."/>
            <person name="Chen L.H."/>
            <person name="Samaras A."/>
            <person name="Stergiopoulos I."/>
        </authorList>
    </citation>
    <scope>NUCLEOTIDE SEQUENCE</scope>
    <source>
        <strain evidence="1">Race5_Kim</strain>
    </source>
</reference>
<proteinExistence type="predicted"/>
<evidence type="ECO:0000313" key="1">
    <source>
        <dbReference type="EMBL" id="UJO13871.1"/>
    </source>
</evidence>
<reference evidence="1" key="1">
    <citation type="submission" date="2021-12" db="EMBL/GenBank/DDBJ databases">
        <authorList>
            <person name="Zaccaron A."/>
            <person name="Stergiopoulos I."/>
        </authorList>
    </citation>
    <scope>NUCLEOTIDE SEQUENCE</scope>
    <source>
        <strain evidence="1">Race5_Kim</strain>
    </source>
</reference>
<accession>A0A9Q8LAN7</accession>
<dbReference type="Proteomes" id="UP000756132">
    <property type="component" value="Chromosome 2"/>
</dbReference>
<dbReference type="RefSeq" id="XP_047758237.1">
    <property type="nucleotide sequence ID" value="XM_047901488.1"/>
</dbReference>
<sequence>MARTRAQRKVAAKKVAAKKDSGEAARQVANTYELVEQIMIHLCDLEPVEIIRMEAVSKTFQHVLRRSKTIPPSLQIPRVKDLSRRFNVTTIYADGLPPIFLHFDITGRRVLVPDKPEISLLATIDQNELRDEKWRTGGMWRSWPVLQPNTTQISRVSVSGLGAFSPAGMSTGKYDVSLKHTSETAISLGQLGDMAYELQDLSGDFTNVQFDFAIDEAGDSTPWRSDLRSYDHIARGQKVILPEYGKAMAMARAMKELWKGNDAA</sequence>